<dbReference type="Pfam" id="PF04122">
    <property type="entry name" value="CW_binding_2"/>
    <property type="match status" value="3"/>
</dbReference>
<name>A0A0W8I779_9MICO</name>
<keyword evidence="4" id="KW-1185">Reference proteome</keyword>
<dbReference type="NCBIfam" id="TIGR02669">
    <property type="entry name" value="SpoIID_LytB"/>
    <property type="match status" value="1"/>
</dbReference>
<dbReference type="InterPro" id="IPR013693">
    <property type="entry name" value="SpoIID/LytB_N"/>
</dbReference>
<gene>
    <name evidence="3" type="ORF">AVL62_04440</name>
</gene>
<dbReference type="GO" id="GO:0030435">
    <property type="term" value="P:sporulation resulting in formation of a cellular spore"/>
    <property type="evidence" value="ECO:0007669"/>
    <property type="project" value="InterPro"/>
</dbReference>
<evidence type="ECO:0000313" key="4">
    <source>
        <dbReference type="Proteomes" id="UP000054837"/>
    </source>
</evidence>
<reference evidence="3 4" key="1">
    <citation type="submission" date="2015-12" db="EMBL/GenBank/DDBJ databases">
        <title>Serinicoccus chungangenesis strain CD08_5 genome sequencing and assembly.</title>
        <authorList>
            <person name="Chander A.M."/>
            <person name="Kaur G."/>
            <person name="Nair G.R."/>
            <person name="Dhawan D.K."/>
            <person name="Kochhar R.K."/>
            <person name="Mayilraj S."/>
            <person name="Bhadada S.K."/>
        </authorList>
    </citation>
    <scope>NUCLEOTIDE SEQUENCE [LARGE SCALE GENOMIC DNA]</scope>
    <source>
        <strain evidence="3 4">CD08_5</strain>
    </source>
</reference>
<feature type="signal peptide" evidence="1">
    <location>
        <begin position="1"/>
        <end position="24"/>
    </location>
</feature>
<feature type="domain" description="Sporulation stage II protein D amidase enhancer LytB N-terminal" evidence="2">
    <location>
        <begin position="244"/>
        <end position="339"/>
    </location>
</feature>
<feature type="chain" id="PRO_5006944096" description="Sporulation stage II protein D amidase enhancer LytB N-terminal domain-containing protein" evidence="1">
    <location>
        <begin position="25"/>
        <end position="776"/>
    </location>
</feature>
<accession>A0A0W8I779</accession>
<protein>
    <recommendedName>
        <fullName evidence="2">Sporulation stage II protein D amidase enhancer LytB N-terminal domain-containing protein</fullName>
    </recommendedName>
</protein>
<dbReference type="STRING" id="767452.AVL62_04440"/>
<dbReference type="PANTHER" id="PTHR30032:SF8">
    <property type="entry name" value="GERMINATION-SPECIFIC N-ACETYLMURAMOYL-L-ALANINE AMIDASE"/>
    <property type="match status" value="1"/>
</dbReference>
<sequence length="776" mass="82076">MRRPSLVGLTLALVLSLTGAPATAAPQEQDAAQDALPYAQQADSVEPVQTAEELGETTVVTDSSVLPAPVPGSEVYPVPADGSYDITGGGFGHRIGMSQWGAHGAGLQGLSHERILSFYYPGTRLETWSAADISVGITIDHDGVTQVAHRSGLRVGAAAGGTTYALPSGRSQWRVRATSGSASSCVLQGYDGSSWSTWWPSGMSRRCPVTFSSPSEKSVDLVLPDGSRRIYRGAVTATHHGSTALATVNHLPREHYLRSVVAAEMGPSFHPEALQAQSVAARTYAERSASTSYYDICDTTACQAYRGRGVRRSDGSISSYEYAANTGAVDATAGQVLTFAFPNGRRLATTMYSASTGGQTIASGNGHDYLTAQRDPYDAVAANPRHRWSASLPRTSLQQRYGIHRVERIQVLTRDGVGAWGGRILTARVEGFTSGGQYTWAHATGTGLMLARYWPTWSDGLSSDYFTFASPAPAPTGPVRLGGTDRYGTAATVAEQWSPGLEVVYIVSGQDYPDALAASARAGVYDAPILLSRADDLPGATRRALTRLRPDRLVVLGGSEAVSGTVLTELRSYARTGRVDRVAGTDRYATAAALSDYYPSRVDRVLLASGQAFPDALAGAAVANGEQVPLLLTRGDELHPSTRRALERLRPREVVVLGGDGAVSASVLREAGRYASAGAQRWAGTDRYRTAAKIAATFPRSTEPSFVALGTDFPDALVAAALAGRNDAPLVLTRGDRVVRGADLALTHLRPGSMYVLGGDSGITDTTMTALGRYLR</sequence>
<dbReference type="InterPro" id="IPR013486">
    <property type="entry name" value="SpoIID/LytB"/>
</dbReference>
<dbReference type="InterPro" id="IPR051922">
    <property type="entry name" value="Bact_Sporulation_Assoc"/>
</dbReference>
<evidence type="ECO:0000259" key="2">
    <source>
        <dbReference type="Pfam" id="PF08486"/>
    </source>
</evidence>
<dbReference type="Proteomes" id="UP000054837">
    <property type="component" value="Unassembled WGS sequence"/>
</dbReference>
<dbReference type="RefSeq" id="WP_058891190.1">
    <property type="nucleotide sequence ID" value="NZ_LQBL01000027.1"/>
</dbReference>
<comment type="caution">
    <text evidence="3">The sequence shown here is derived from an EMBL/GenBank/DDBJ whole genome shotgun (WGS) entry which is preliminary data.</text>
</comment>
<dbReference type="PANTHER" id="PTHR30032">
    <property type="entry name" value="N-ACETYLMURAMOYL-L-ALANINE AMIDASE-RELATED"/>
    <property type="match status" value="1"/>
</dbReference>
<evidence type="ECO:0000256" key="1">
    <source>
        <dbReference type="SAM" id="SignalP"/>
    </source>
</evidence>
<keyword evidence="1" id="KW-0732">Signal</keyword>
<dbReference type="OrthoDB" id="9773852at2"/>
<dbReference type="EMBL" id="LQBL01000027">
    <property type="protein sequence ID" value="KUG54459.1"/>
    <property type="molecule type" value="Genomic_DNA"/>
</dbReference>
<proteinExistence type="predicted"/>
<dbReference type="Pfam" id="PF08486">
    <property type="entry name" value="SpoIID"/>
    <property type="match status" value="1"/>
</dbReference>
<dbReference type="Gene3D" id="3.40.50.12090">
    <property type="match status" value="2"/>
</dbReference>
<organism evidence="3 4">
    <name type="scientific">Serinicoccus chungangensis</name>
    <dbReference type="NCBI Taxonomy" id="767452"/>
    <lineage>
        <taxon>Bacteria</taxon>
        <taxon>Bacillati</taxon>
        <taxon>Actinomycetota</taxon>
        <taxon>Actinomycetes</taxon>
        <taxon>Micrococcales</taxon>
        <taxon>Ornithinimicrobiaceae</taxon>
        <taxon>Serinicoccus</taxon>
    </lineage>
</organism>
<dbReference type="InterPro" id="IPR007253">
    <property type="entry name" value="Cell_wall-bd_2"/>
</dbReference>
<dbReference type="AlphaFoldDB" id="A0A0W8I779"/>
<evidence type="ECO:0000313" key="3">
    <source>
        <dbReference type="EMBL" id="KUG54459.1"/>
    </source>
</evidence>